<dbReference type="PROSITE" id="PS50181">
    <property type="entry name" value="FBOX"/>
    <property type="match status" value="1"/>
</dbReference>
<proteinExistence type="predicted"/>
<dbReference type="Gene3D" id="1.20.1280.50">
    <property type="match status" value="1"/>
</dbReference>
<organism evidence="2">
    <name type="scientific">Graphocephala atropunctata</name>
    <dbReference type="NCBI Taxonomy" id="36148"/>
    <lineage>
        <taxon>Eukaryota</taxon>
        <taxon>Metazoa</taxon>
        <taxon>Ecdysozoa</taxon>
        <taxon>Arthropoda</taxon>
        <taxon>Hexapoda</taxon>
        <taxon>Insecta</taxon>
        <taxon>Pterygota</taxon>
        <taxon>Neoptera</taxon>
        <taxon>Paraneoptera</taxon>
        <taxon>Hemiptera</taxon>
        <taxon>Auchenorrhyncha</taxon>
        <taxon>Membracoidea</taxon>
        <taxon>Cicadellidae</taxon>
        <taxon>Cicadellinae</taxon>
        <taxon>Cicadellini</taxon>
        <taxon>Graphocephala</taxon>
    </lineage>
</organism>
<dbReference type="SUPFAM" id="SSF69322">
    <property type="entry name" value="Tricorn protease domain 2"/>
    <property type="match status" value="1"/>
</dbReference>
<reference evidence="2" key="1">
    <citation type="submission" date="2015-11" db="EMBL/GenBank/DDBJ databases">
        <title>De novo transcriptome assembly of four potential Pierce s Disease insect vectors from Arizona vineyards.</title>
        <authorList>
            <person name="Tassone E.E."/>
        </authorList>
    </citation>
    <scope>NUCLEOTIDE SEQUENCE</scope>
</reference>
<dbReference type="InterPro" id="IPR036047">
    <property type="entry name" value="F-box-like_dom_sf"/>
</dbReference>
<dbReference type="InterPro" id="IPR001810">
    <property type="entry name" value="F-box_dom"/>
</dbReference>
<accession>A0A1B6M3G3</accession>
<dbReference type="EMBL" id="GEBQ01009506">
    <property type="protein sequence ID" value="JAT30471.1"/>
    <property type="molecule type" value="Transcribed_RNA"/>
</dbReference>
<dbReference type="SUPFAM" id="SSF81383">
    <property type="entry name" value="F-box domain"/>
    <property type="match status" value="1"/>
</dbReference>
<feature type="domain" description="F-box" evidence="1">
    <location>
        <begin position="5"/>
        <end position="51"/>
    </location>
</feature>
<sequence>MEVELAGLLSLPVELVQHLSSFLSVEDVLSCSLTCHNLRAALNDNAVWNRYLPDQDLSRLATLEEQVEPTFQLEQTLTPLCKNRILFMRKTRLLNNWREGNFVEFRTKTNSVYAHGVLDVPKGNGELIYGDKYLFLSRFKNDVHSDSIEVWDIEKAPSLFTSVKMENVNYECFYIIGDYLVVVECIRVNVYKINLPDKLIPLAYSFNIDEKAISEHHEISHPGRHNSRCDGWSHSTDGQYLVSSKWGEGVIQVWDIVNASMVGSFTPPVVGFSMNIFSHIGNDWLIFQNSQSSEDYYLFRFSIQNKEFDNTFFHYSGRWVHMLNFKSAVIVFKLSDNNDSERRYDIICELYDFNSSKKLASRRFDNVKRNNKIRATKIFNGTFVMLCSDGFHVVDALTLDTVDHFQCDDDVSFICYHWNICGTVFIAAVKKKVGLEVWDVRRKKKLSDNFQKLPSTHLYLNSLRSGLASFKWKGVAVAHFW</sequence>
<gene>
    <name evidence="2" type="ORF">g.26531</name>
</gene>
<protein>
    <recommendedName>
        <fullName evidence="1">F-box domain-containing protein</fullName>
    </recommendedName>
</protein>
<name>A0A1B6M3G3_9HEMI</name>
<dbReference type="AlphaFoldDB" id="A0A1B6M3G3"/>
<evidence type="ECO:0000313" key="2">
    <source>
        <dbReference type="EMBL" id="JAT30471.1"/>
    </source>
</evidence>
<dbReference type="SMART" id="SM00256">
    <property type="entry name" value="FBOX"/>
    <property type="match status" value="1"/>
</dbReference>
<dbReference type="Pfam" id="PF12937">
    <property type="entry name" value="F-box-like"/>
    <property type="match status" value="1"/>
</dbReference>
<evidence type="ECO:0000259" key="1">
    <source>
        <dbReference type="PROSITE" id="PS50181"/>
    </source>
</evidence>